<evidence type="ECO:0000256" key="3">
    <source>
        <dbReference type="ARBA" id="ARBA00023237"/>
    </source>
</evidence>
<evidence type="ECO:0000256" key="2">
    <source>
        <dbReference type="ARBA" id="ARBA00023136"/>
    </source>
</evidence>
<dbReference type="EMBL" id="AAZJ01000005">
    <property type="protein sequence ID" value="EDK13879.1"/>
    <property type="molecule type" value="Genomic_DNA"/>
</dbReference>
<organism evidence="4 5">
    <name type="scientific">Haemophilus influenzae 22.4-21</name>
    <dbReference type="NCBI Taxonomy" id="375063"/>
    <lineage>
        <taxon>Bacteria</taxon>
        <taxon>Pseudomonadati</taxon>
        <taxon>Pseudomonadota</taxon>
        <taxon>Gammaproteobacteria</taxon>
        <taxon>Pasteurellales</taxon>
        <taxon>Pasteurellaceae</taxon>
        <taxon>Haemophilus</taxon>
    </lineage>
</organism>
<proteinExistence type="predicted"/>
<dbReference type="InterPro" id="IPR036942">
    <property type="entry name" value="Beta-barrel_TonB_sf"/>
</dbReference>
<keyword evidence="2" id="KW-0472">Membrane</keyword>
<protein>
    <submittedName>
        <fullName evidence="4">Heme utilization protein</fullName>
    </submittedName>
</protein>
<reference evidence="4 5" key="1">
    <citation type="journal article" date="2007" name="Genome Biol.">
        <title>Characterization and modeling of the Haemophilus influenzae core and supragenomes based on the complete genomic sequences of Rd and 12 clinical nontypeable strains.</title>
        <authorList>
            <person name="Hogg J.S."/>
            <person name="Hu F.Z."/>
            <person name="Janto B."/>
            <person name="Boissy R."/>
            <person name="Hayes J."/>
            <person name="Keefe R."/>
            <person name="Post J.C."/>
            <person name="Ehrlich G.D."/>
        </authorList>
    </citation>
    <scope>NUCLEOTIDE SEQUENCE [LARGE SCALE GENOMIC DNA]</scope>
    <source>
        <strain evidence="4 5">22.4-21</strain>
    </source>
</reference>
<evidence type="ECO:0000313" key="4">
    <source>
        <dbReference type="EMBL" id="EDK13879.1"/>
    </source>
</evidence>
<keyword evidence="3" id="KW-0998">Cell outer membrane</keyword>
<dbReference type="Proteomes" id="UP000005596">
    <property type="component" value="Unassembled WGS sequence"/>
</dbReference>
<dbReference type="GO" id="GO:0009279">
    <property type="term" value="C:cell outer membrane"/>
    <property type="evidence" value="ECO:0007669"/>
    <property type="project" value="UniProtKB-SubCell"/>
</dbReference>
<sequence length="79" mass="9382">MGRFFANLSYAYQRTNQPTNYADASSRPRNASKEEILKQGYGLSRITMLPKDYGRLELGTRWFDQKINSWYRSPLLWKK</sequence>
<gene>
    <name evidence="4" type="ORF">CGSHiR3021_05224</name>
</gene>
<accession>A4NXZ7</accession>
<name>A4NXZ7_HAEIF</name>
<dbReference type="Gene3D" id="2.40.170.20">
    <property type="entry name" value="TonB-dependent receptor, beta-barrel domain"/>
    <property type="match status" value="1"/>
</dbReference>
<evidence type="ECO:0000313" key="5">
    <source>
        <dbReference type="Proteomes" id="UP000005596"/>
    </source>
</evidence>
<comment type="subcellular location">
    <subcellularLocation>
        <location evidence="1">Cell outer membrane</location>
    </subcellularLocation>
</comment>
<dbReference type="BioCyc" id="HINF375063:G119K-1051-MONOMER"/>
<evidence type="ECO:0000256" key="1">
    <source>
        <dbReference type="ARBA" id="ARBA00004442"/>
    </source>
</evidence>
<dbReference type="AlphaFoldDB" id="A4NXZ7"/>